<dbReference type="OrthoDB" id="1369691at2"/>
<organism evidence="1 2">
    <name type="scientific">Kinneretia aquatilis</name>
    <dbReference type="NCBI Taxonomy" id="2070761"/>
    <lineage>
        <taxon>Bacteria</taxon>
        <taxon>Pseudomonadati</taxon>
        <taxon>Pseudomonadota</taxon>
        <taxon>Betaproteobacteria</taxon>
        <taxon>Burkholderiales</taxon>
        <taxon>Sphaerotilaceae</taxon>
        <taxon>Roseateles</taxon>
    </lineage>
</organism>
<keyword evidence="2" id="KW-1185">Reference proteome</keyword>
<accession>A0A2N8L3D1</accession>
<evidence type="ECO:0000313" key="1">
    <source>
        <dbReference type="EMBL" id="PND40210.1"/>
    </source>
</evidence>
<reference evidence="1 2" key="1">
    <citation type="submission" date="2018-01" db="EMBL/GenBank/DDBJ databases">
        <title>Draft genome sequence of Paucibacter aquatile CR182 isolated from freshwater of the Nakdong River.</title>
        <authorList>
            <person name="Choi A."/>
            <person name="Chung E.J."/>
        </authorList>
    </citation>
    <scope>NUCLEOTIDE SEQUENCE [LARGE SCALE GENOMIC DNA]</scope>
    <source>
        <strain evidence="1 2">CR182</strain>
    </source>
</reference>
<evidence type="ECO:0000313" key="2">
    <source>
        <dbReference type="Proteomes" id="UP000235916"/>
    </source>
</evidence>
<dbReference type="RefSeq" id="WP_102766344.1">
    <property type="nucleotide sequence ID" value="NZ_CP124551.1"/>
</dbReference>
<dbReference type="AlphaFoldDB" id="A0A2N8L3D1"/>
<gene>
    <name evidence="1" type="ORF">C1O66_02170</name>
</gene>
<evidence type="ECO:0008006" key="3">
    <source>
        <dbReference type="Google" id="ProtNLM"/>
    </source>
</evidence>
<comment type="caution">
    <text evidence="1">The sequence shown here is derived from an EMBL/GenBank/DDBJ whole genome shotgun (WGS) entry which is preliminary data.</text>
</comment>
<sequence>MSQILAILSAIALSISITGCSLAPIAKELPLAAGSPMAPSTEANLGKVVFLNENPKIYRNDSDLRNVHGLDRDLWKMAGTGRINIAVNGKGLGQVHVGEFLATLLPFGTYEITLVHQDMVNFESKHQLVVNTPHKLVAVFPTITSNTLEVVPASRGLGEYKEAK</sequence>
<protein>
    <recommendedName>
        <fullName evidence="3">DUF2846 domain-containing protein</fullName>
    </recommendedName>
</protein>
<proteinExistence type="predicted"/>
<dbReference type="EMBL" id="POSP01000001">
    <property type="protein sequence ID" value="PND40210.1"/>
    <property type="molecule type" value="Genomic_DNA"/>
</dbReference>
<dbReference type="Proteomes" id="UP000235916">
    <property type="component" value="Unassembled WGS sequence"/>
</dbReference>
<name>A0A2N8L3D1_9BURK</name>